<reference evidence="2" key="1">
    <citation type="submission" date="2019-08" db="EMBL/GenBank/DDBJ databases">
        <authorList>
            <person name="Kucharzyk K."/>
            <person name="Murdoch R.W."/>
            <person name="Higgins S."/>
            <person name="Loffler F."/>
        </authorList>
    </citation>
    <scope>NUCLEOTIDE SEQUENCE</scope>
</reference>
<dbReference type="PANTHER" id="PTHR40396:SF1">
    <property type="entry name" value="ATPASE AAA-TYPE CORE DOMAIN-CONTAINING PROTEIN"/>
    <property type="match status" value="1"/>
</dbReference>
<dbReference type="Gene3D" id="3.40.50.300">
    <property type="entry name" value="P-loop containing nucleotide triphosphate hydrolases"/>
    <property type="match status" value="1"/>
</dbReference>
<dbReference type="InterPro" id="IPR003959">
    <property type="entry name" value="ATPase_AAA_core"/>
</dbReference>
<dbReference type="EMBL" id="VSSQ01076373">
    <property type="protein sequence ID" value="MPN26749.1"/>
    <property type="molecule type" value="Genomic_DNA"/>
</dbReference>
<dbReference type="SUPFAM" id="SSF52540">
    <property type="entry name" value="P-loop containing nucleoside triphosphate hydrolases"/>
    <property type="match status" value="1"/>
</dbReference>
<dbReference type="GO" id="GO:0005524">
    <property type="term" value="F:ATP binding"/>
    <property type="evidence" value="ECO:0007669"/>
    <property type="project" value="InterPro"/>
</dbReference>
<evidence type="ECO:0000259" key="1">
    <source>
        <dbReference type="Pfam" id="PF13304"/>
    </source>
</evidence>
<dbReference type="GO" id="GO:0016887">
    <property type="term" value="F:ATP hydrolysis activity"/>
    <property type="evidence" value="ECO:0007669"/>
    <property type="project" value="InterPro"/>
</dbReference>
<feature type="domain" description="ATPase AAA-type core" evidence="1">
    <location>
        <begin position="6"/>
        <end position="79"/>
    </location>
</feature>
<protein>
    <recommendedName>
        <fullName evidence="1">ATPase AAA-type core domain-containing protein</fullName>
    </recommendedName>
</protein>
<gene>
    <name evidence="2" type="ORF">SDC9_174174</name>
</gene>
<name>A0A645GLL5_9ZZZZ</name>
<dbReference type="AlphaFoldDB" id="A0A645GLL5"/>
<accession>A0A645GLL5</accession>
<dbReference type="InterPro" id="IPR027417">
    <property type="entry name" value="P-loop_NTPase"/>
</dbReference>
<dbReference type="Pfam" id="PF13304">
    <property type="entry name" value="AAA_21"/>
    <property type="match status" value="1"/>
</dbReference>
<organism evidence="2">
    <name type="scientific">bioreactor metagenome</name>
    <dbReference type="NCBI Taxonomy" id="1076179"/>
    <lineage>
        <taxon>unclassified sequences</taxon>
        <taxon>metagenomes</taxon>
        <taxon>ecological metagenomes</taxon>
    </lineage>
</organism>
<dbReference type="PANTHER" id="PTHR40396">
    <property type="entry name" value="ATPASE-LIKE PROTEIN"/>
    <property type="match status" value="1"/>
</dbReference>
<sequence>MTDSNQTAAIPLKLESAGTLKMFAIYPLLQEVLESGGVLCIDELNARLHPLLVRTIIILFLDSETNVNHAQLIFTTHDAFQLSSNILRRDEVWFVEKSESGISSLYSLVDFVDEDGSKIRKDENYEKNYLLGKYGAIPTMKAFDMFKETLRD</sequence>
<evidence type="ECO:0000313" key="2">
    <source>
        <dbReference type="EMBL" id="MPN26749.1"/>
    </source>
</evidence>
<proteinExistence type="predicted"/>
<comment type="caution">
    <text evidence="2">The sequence shown here is derived from an EMBL/GenBank/DDBJ whole genome shotgun (WGS) entry which is preliminary data.</text>
</comment>